<reference evidence="1 2" key="1">
    <citation type="submission" date="2020-08" db="EMBL/GenBank/DDBJ databases">
        <title>Genomic Encyclopedia of Type Strains, Phase III (KMG-III): the genomes of soil and plant-associated and newly described type strains.</title>
        <authorList>
            <person name="Whitman W."/>
        </authorList>
    </citation>
    <scope>NUCLEOTIDE SEQUENCE [LARGE SCALE GENOMIC DNA]</scope>
    <source>
        <strain evidence="1 2">CECT 8234</strain>
    </source>
</reference>
<protein>
    <submittedName>
        <fullName evidence="1">Uncharacterized protein</fullName>
    </submittedName>
</protein>
<dbReference type="RefSeq" id="WP_183570930.1">
    <property type="nucleotide sequence ID" value="NZ_CBCSLB010000031.1"/>
</dbReference>
<gene>
    <name evidence="1" type="ORF">FHS16_006007</name>
</gene>
<organism evidence="1 2">
    <name type="scientific">Paenibacillus endophyticus</name>
    <dbReference type="NCBI Taxonomy" id="1294268"/>
    <lineage>
        <taxon>Bacteria</taxon>
        <taxon>Bacillati</taxon>
        <taxon>Bacillota</taxon>
        <taxon>Bacilli</taxon>
        <taxon>Bacillales</taxon>
        <taxon>Paenibacillaceae</taxon>
        <taxon>Paenibacillus</taxon>
    </lineage>
</organism>
<dbReference type="EMBL" id="JACHXW010000030">
    <property type="protein sequence ID" value="MBB3155891.1"/>
    <property type="molecule type" value="Genomic_DNA"/>
</dbReference>
<sequence>MIVDLVRKAATVNHGYMHEIDMIDKENVKGVWALLYETQKSDGLWN</sequence>
<evidence type="ECO:0000313" key="2">
    <source>
        <dbReference type="Proteomes" id="UP000518605"/>
    </source>
</evidence>
<name>A0A7W5GDF6_9BACL</name>
<keyword evidence="2" id="KW-1185">Reference proteome</keyword>
<proteinExistence type="predicted"/>
<dbReference type="Proteomes" id="UP000518605">
    <property type="component" value="Unassembled WGS sequence"/>
</dbReference>
<accession>A0A7W5GDF6</accession>
<dbReference type="AlphaFoldDB" id="A0A7W5GDF6"/>
<evidence type="ECO:0000313" key="1">
    <source>
        <dbReference type="EMBL" id="MBB3155891.1"/>
    </source>
</evidence>
<comment type="caution">
    <text evidence="1">The sequence shown here is derived from an EMBL/GenBank/DDBJ whole genome shotgun (WGS) entry which is preliminary data.</text>
</comment>